<reference evidence="3 4" key="1">
    <citation type="submission" date="2019-05" db="EMBL/GenBank/DDBJ databases">
        <title>Draft genome sequence of Actinomadura geliboluensis A8036.</title>
        <authorList>
            <person name="Saricaoglu S."/>
            <person name="Isik K."/>
        </authorList>
    </citation>
    <scope>NUCLEOTIDE SEQUENCE [LARGE SCALE GENOMIC DNA]</scope>
    <source>
        <strain evidence="3 4">A8036</strain>
    </source>
</reference>
<accession>A0A5S4GMT4</accession>
<dbReference type="RefSeq" id="WP_138639030.1">
    <property type="nucleotide sequence ID" value="NZ_VCKZ01000209.1"/>
</dbReference>
<comment type="caution">
    <text evidence="3">The sequence shown here is derived from an EMBL/GenBank/DDBJ whole genome shotgun (WGS) entry which is preliminary data.</text>
</comment>
<dbReference type="Proteomes" id="UP000305238">
    <property type="component" value="Unassembled WGS sequence"/>
</dbReference>
<evidence type="ECO:0000256" key="1">
    <source>
        <dbReference type="SAM" id="Coils"/>
    </source>
</evidence>
<feature type="coiled-coil region" evidence="1">
    <location>
        <begin position="690"/>
        <end position="724"/>
    </location>
</feature>
<dbReference type="OrthoDB" id="3444724at2"/>
<feature type="region of interest" description="Disordered" evidence="2">
    <location>
        <begin position="260"/>
        <end position="461"/>
    </location>
</feature>
<feature type="region of interest" description="Disordered" evidence="2">
    <location>
        <begin position="1"/>
        <end position="120"/>
    </location>
</feature>
<evidence type="ECO:0000256" key="2">
    <source>
        <dbReference type="SAM" id="MobiDB-lite"/>
    </source>
</evidence>
<name>A0A5S4GMT4_9ACTN</name>
<evidence type="ECO:0000313" key="3">
    <source>
        <dbReference type="EMBL" id="TMR34268.1"/>
    </source>
</evidence>
<keyword evidence="4" id="KW-1185">Reference proteome</keyword>
<protein>
    <submittedName>
        <fullName evidence="3">Uncharacterized protein</fullName>
    </submittedName>
</protein>
<keyword evidence="1" id="KW-0175">Coiled coil</keyword>
<feature type="compositionally biased region" description="Acidic residues" evidence="2">
    <location>
        <begin position="70"/>
        <end position="97"/>
    </location>
</feature>
<feature type="coiled-coil region" evidence="1">
    <location>
        <begin position="514"/>
        <end position="632"/>
    </location>
</feature>
<gene>
    <name evidence="3" type="ORF">ETD96_25565</name>
</gene>
<dbReference type="EMBL" id="VCKZ01000209">
    <property type="protein sequence ID" value="TMR34268.1"/>
    <property type="molecule type" value="Genomic_DNA"/>
</dbReference>
<evidence type="ECO:0000313" key="4">
    <source>
        <dbReference type="Proteomes" id="UP000305238"/>
    </source>
</evidence>
<organism evidence="3 4">
    <name type="scientific">Actinomadura geliboluensis</name>
    <dbReference type="NCBI Taxonomy" id="882440"/>
    <lineage>
        <taxon>Bacteria</taxon>
        <taxon>Bacillati</taxon>
        <taxon>Actinomycetota</taxon>
        <taxon>Actinomycetes</taxon>
        <taxon>Streptosporangiales</taxon>
        <taxon>Thermomonosporaceae</taxon>
        <taxon>Actinomadura</taxon>
    </lineage>
</organism>
<feature type="compositionally biased region" description="Low complexity" evidence="2">
    <location>
        <begin position="59"/>
        <end position="69"/>
    </location>
</feature>
<dbReference type="InterPro" id="IPR027417">
    <property type="entry name" value="P-loop_NTPase"/>
</dbReference>
<sequence length="1000" mass="105951">MKQPADANHPDERQPTDAPADPPATAEPPLDDAESGTPEAAEGELPPTPASDLPTAEYEPPADLAADSAASEEADDLPAEEEPPAEEAEAALEDEPEVDVRAALETVPLDGEGSTPLLGTEVADWGGAELVESVYGPLSEFYEQIDTRLREAPEDAPPVGWAPHIAALRALRDERLPGDWEVLARFLVAPASLEETEDLRLVHVEPGGEAAAVRKVIKELTSSDERALLIAPTPEQAVDLLRAMEDDPEIFSLLIETRPETAEAQSVQTRALPPIEDEEAVEPPVAEPVAEPPPVRESGSHGTVEFKPLRGPSAPVDSASTATRAEPIPSLPPEPDEHGSASDITRAEPLPQDGDNASAITRAEPLPSIPDELGEDSAAPAVQDQTPSALPAEDVTLAEPPPVPPSEGQDAEESASDVTRVEPLPVLPGEGVSAGEAEEAVDVSGAAHAEVPPEGPSAPEARVRAATLRPVGEAWRQAWDTEVRMLRRGLMWLEQWPRDAAALQAVQAENLRRSEELEVEQAALRDAIEEARTAAVEAEQAAVEAEAEAERLETVQSEAEAELVEPRAEAERLQAEADQAADEATAMTRTAEASYARCVQLDERAKTAQAELQGARQAEASLTDELARAREALPGAAEEAHRLTAADADAAAEGHAAYYRLVSAESALSAVRRKMTLGQKLHVASPPSDLKSLRAEVKARTREADEAARRAREAKDVAEHAERVRRGLASFVSEGGARLKHAQEAQQRLGTELTWLAAEREKAGAEHQEHARRASEAVERATEAGVRARAAQQVAQEIEGRATAARTSREAALAAAVRARADAEAAAARAAETATVLDRRSAEAAEEMSVREDDLETVAQAEARTRENVAEICGADPSEDPGAVPAHQRRAMARIEELTGYLEGTRAADGEVLLRTADVVVGTPLGAALTAPDQEFDALIAADAGALTDAEFLIGAVRTRRWVLVGAPGSRPPEYREYAGGPSGGLELSPFERAAVAAEG</sequence>
<dbReference type="Gene3D" id="3.40.50.300">
    <property type="entry name" value="P-loop containing nucleotide triphosphate hydrolases"/>
    <property type="match status" value="1"/>
</dbReference>
<dbReference type="AlphaFoldDB" id="A0A5S4GMT4"/>
<proteinExistence type="predicted"/>